<feature type="compositionally biased region" description="Low complexity" evidence="5">
    <location>
        <begin position="88"/>
        <end position="115"/>
    </location>
</feature>
<reference evidence="7" key="1">
    <citation type="submission" date="2021-03" db="EMBL/GenBank/DDBJ databases">
        <authorList>
            <person name="Tagirdzhanova G."/>
        </authorList>
    </citation>
    <scope>NUCLEOTIDE SEQUENCE</scope>
</reference>
<comment type="caution">
    <text evidence="7">The sequence shown here is derived from an EMBL/GenBank/DDBJ whole genome shotgun (WGS) entry which is preliminary data.</text>
</comment>
<sequence>MEDEDDDFYAPEDTLEEKPELKPEPTAPGDAMDEDEDDAEEEEEEEEDDESDSDIEIVTEQKEPSGHADASTKLGSHPPPPPPQPLRAETSTTPAAAVPPSTATRAILASTANTASPPPPASQKPGSSYPAVRTSTLDIDGKPTHSPSGKPITSLDIDTDLPDEKSWRIPGSDQTDYFNYGFDEFTWAAYCLKQSTLRAEAKEQKKALGEFQNMFGGGGSSSSNNTGAGSAAATAAIGVGVPNPQVPNMMAGFPGDIPAEMVPAMQAMMASGMDPSQMDMAAFMQMMGGVGGGGGGGNGGQGFGGQGVVGMGGGGVGGGGFDAYGGQGVHGGGGGGGGGGRGGRRGRGRW</sequence>
<keyword evidence="8" id="KW-1185">Reference proteome</keyword>
<dbReference type="PANTHER" id="PTHR13484">
    <property type="entry name" value="FIP1-LIKE 1 PROTEIN"/>
    <property type="match status" value="1"/>
</dbReference>
<protein>
    <recommendedName>
        <fullName evidence="6">Pre-mRNA polyadenylation factor Fip1 domain-containing protein</fullName>
    </recommendedName>
</protein>
<dbReference type="EMBL" id="CAJPDQ010000001">
    <property type="protein sequence ID" value="CAF9903375.1"/>
    <property type="molecule type" value="Genomic_DNA"/>
</dbReference>
<evidence type="ECO:0000256" key="4">
    <source>
        <dbReference type="ARBA" id="ARBA00023242"/>
    </source>
</evidence>
<evidence type="ECO:0000313" key="7">
    <source>
        <dbReference type="EMBL" id="CAF9903375.1"/>
    </source>
</evidence>
<evidence type="ECO:0000259" key="6">
    <source>
        <dbReference type="Pfam" id="PF05182"/>
    </source>
</evidence>
<comment type="subcellular location">
    <subcellularLocation>
        <location evidence="1">Nucleus</location>
    </subcellularLocation>
</comment>
<name>A0A8H3ECZ9_9LECA</name>
<feature type="compositionally biased region" description="Gly residues" evidence="5">
    <location>
        <begin position="331"/>
        <end position="341"/>
    </location>
</feature>
<accession>A0A8H3ECZ9</accession>
<dbReference type="InterPro" id="IPR007854">
    <property type="entry name" value="Fip1_dom"/>
</dbReference>
<feature type="region of interest" description="Disordered" evidence="5">
    <location>
        <begin position="1"/>
        <end position="161"/>
    </location>
</feature>
<organism evidence="7 8">
    <name type="scientific">Gomphillus americanus</name>
    <dbReference type="NCBI Taxonomy" id="1940652"/>
    <lineage>
        <taxon>Eukaryota</taxon>
        <taxon>Fungi</taxon>
        <taxon>Dikarya</taxon>
        <taxon>Ascomycota</taxon>
        <taxon>Pezizomycotina</taxon>
        <taxon>Lecanoromycetes</taxon>
        <taxon>OSLEUM clade</taxon>
        <taxon>Ostropomycetidae</taxon>
        <taxon>Ostropales</taxon>
        <taxon>Graphidaceae</taxon>
        <taxon>Gomphilloideae</taxon>
        <taxon>Gomphillus</taxon>
    </lineage>
</organism>
<keyword evidence="3" id="KW-0507">mRNA processing</keyword>
<evidence type="ECO:0000256" key="2">
    <source>
        <dbReference type="ARBA" id="ARBA00007459"/>
    </source>
</evidence>
<dbReference type="OrthoDB" id="1917198at2759"/>
<feature type="domain" description="Pre-mRNA polyadenylation factor Fip1" evidence="6">
    <location>
        <begin position="156"/>
        <end position="198"/>
    </location>
</feature>
<dbReference type="GO" id="GO:0005847">
    <property type="term" value="C:mRNA cleavage and polyadenylation specificity factor complex"/>
    <property type="evidence" value="ECO:0007669"/>
    <property type="project" value="TreeGrafter"/>
</dbReference>
<feature type="compositionally biased region" description="Acidic residues" evidence="5">
    <location>
        <begin position="31"/>
        <end position="57"/>
    </location>
</feature>
<feature type="compositionally biased region" description="Acidic residues" evidence="5">
    <location>
        <begin position="1"/>
        <end position="15"/>
    </location>
</feature>
<dbReference type="AlphaFoldDB" id="A0A8H3ECZ9"/>
<evidence type="ECO:0000313" key="8">
    <source>
        <dbReference type="Proteomes" id="UP000664169"/>
    </source>
</evidence>
<keyword evidence="4" id="KW-0539">Nucleus</keyword>
<feature type="region of interest" description="Disordered" evidence="5">
    <location>
        <begin position="331"/>
        <end position="350"/>
    </location>
</feature>
<dbReference type="Pfam" id="PF05182">
    <property type="entry name" value="Fip1"/>
    <property type="match status" value="1"/>
</dbReference>
<evidence type="ECO:0000256" key="3">
    <source>
        <dbReference type="ARBA" id="ARBA00022664"/>
    </source>
</evidence>
<dbReference type="GO" id="GO:0006397">
    <property type="term" value="P:mRNA processing"/>
    <property type="evidence" value="ECO:0007669"/>
    <property type="project" value="UniProtKB-KW"/>
</dbReference>
<comment type="similarity">
    <text evidence="2">Belongs to the FIP1 family.</text>
</comment>
<evidence type="ECO:0000256" key="1">
    <source>
        <dbReference type="ARBA" id="ARBA00004123"/>
    </source>
</evidence>
<dbReference type="InterPro" id="IPR051187">
    <property type="entry name" value="Pre-mRNA_3'-end_processing_reg"/>
</dbReference>
<dbReference type="PANTHER" id="PTHR13484:SF0">
    <property type="entry name" value="PRE-MRNA 3'-END-PROCESSING FACTOR FIP1"/>
    <property type="match status" value="1"/>
</dbReference>
<evidence type="ECO:0000256" key="5">
    <source>
        <dbReference type="SAM" id="MobiDB-lite"/>
    </source>
</evidence>
<dbReference type="Proteomes" id="UP000664169">
    <property type="component" value="Unassembled WGS sequence"/>
</dbReference>
<gene>
    <name evidence="7" type="ORF">GOMPHAMPRED_000216</name>
</gene>
<proteinExistence type="inferred from homology"/>